<sequence length="63" mass="7498">MSHYIIEVFIRKVWSPLKKSADMNLTREKACSLITLIRNNPWENVRGLKFRIRPTDIITLEQL</sequence>
<evidence type="ECO:0000313" key="1">
    <source>
        <dbReference type="EMBL" id="KKL45374.1"/>
    </source>
</evidence>
<gene>
    <name evidence="1" type="ORF">LCGC14_2356290</name>
</gene>
<name>A0A0F9C892_9ZZZZ</name>
<protein>
    <submittedName>
        <fullName evidence="1">Uncharacterized protein</fullName>
    </submittedName>
</protein>
<dbReference type="AlphaFoldDB" id="A0A0F9C892"/>
<organism evidence="1">
    <name type="scientific">marine sediment metagenome</name>
    <dbReference type="NCBI Taxonomy" id="412755"/>
    <lineage>
        <taxon>unclassified sequences</taxon>
        <taxon>metagenomes</taxon>
        <taxon>ecological metagenomes</taxon>
    </lineage>
</organism>
<proteinExistence type="predicted"/>
<dbReference type="EMBL" id="LAZR01034411">
    <property type="protein sequence ID" value="KKL45374.1"/>
    <property type="molecule type" value="Genomic_DNA"/>
</dbReference>
<reference evidence="1" key="1">
    <citation type="journal article" date="2015" name="Nature">
        <title>Complex archaea that bridge the gap between prokaryotes and eukaryotes.</title>
        <authorList>
            <person name="Spang A."/>
            <person name="Saw J.H."/>
            <person name="Jorgensen S.L."/>
            <person name="Zaremba-Niedzwiedzka K."/>
            <person name="Martijn J."/>
            <person name="Lind A.E."/>
            <person name="van Eijk R."/>
            <person name="Schleper C."/>
            <person name="Guy L."/>
            <person name="Ettema T.J."/>
        </authorList>
    </citation>
    <scope>NUCLEOTIDE SEQUENCE</scope>
</reference>
<accession>A0A0F9C892</accession>
<comment type="caution">
    <text evidence="1">The sequence shown here is derived from an EMBL/GenBank/DDBJ whole genome shotgun (WGS) entry which is preliminary data.</text>
</comment>